<proteinExistence type="predicted"/>
<evidence type="ECO:0000256" key="1">
    <source>
        <dbReference type="SAM" id="SignalP"/>
    </source>
</evidence>
<dbReference type="InterPro" id="IPR032578">
    <property type="entry name" value="DUF4919"/>
</dbReference>
<gene>
    <name evidence="2" type="ORF">BWP39_13015</name>
</gene>
<sequence>MRRTRWLICLISAAFSGHLFAQTSTSVVEQLQLQRQKFSQDEKVDLQQLSHDIQAAVKDSDALDRAGKDTEAINRLSDLEKYAPLGQFPDYNVQALCSNIYGKLNKQDQSRDCRERAHAMAEILEKRSGSGTTPDDPVRVIRIDEITQWINLRSAMPTDVKGIRYHDTELQKVTYSIRAADGQPAVSYFLINPRVFASTNRTGSSAFDPLPVKASDGKYFVALQQAHEQRVKFLSDRSFNYLELMQLCRDSEKQAIQLAQQGDINGALSKIREVEKIRPIREIPLFSLISNYSMLLGKAGDVDAQADMRLYLFGITQDIARSGDGLSPETAIHVIATDEEYSWLHAKKLRLTRQTLMPQGTSQYDALDTVDASGKTQTFYFDVGQIVDRGNPALNP</sequence>
<feature type="chain" id="PRO_5012675183" description="DUF4919 domain-containing protein" evidence="1">
    <location>
        <begin position="22"/>
        <end position="396"/>
    </location>
</feature>
<name>A0A2A4EYB8_9BURK</name>
<dbReference type="Pfam" id="PF16266">
    <property type="entry name" value="DUF4919"/>
    <property type="match status" value="1"/>
</dbReference>
<comment type="caution">
    <text evidence="2">The sequence shown here is derived from an EMBL/GenBank/DDBJ whole genome shotgun (WGS) entry which is preliminary data.</text>
</comment>
<reference evidence="2 3" key="1">
    <citation type="submission" date="2017-01" db="EMBL/GenBank/DDBJ databases">
        <title>Whole-Genome Shotgun Sequencing of Two beta-Proteobacterial Species in Search of the Bulgecin Biosynthetic Cluster.</title>
        <authorList>
            <person name="Horsman M.E."/>
            <person name="Marous D.R."/>
            <person name="Li R."/>
            <person name="Oliver R.A."/>
            <person name="Byun B."/>
            <person name="Emrich S.J."/>
            <person name="Boggess B."/>
            <person name="Townsend C.A."/>
            <person name="Mobashery S."/>
        </authorList>
    </citation>
    <scope>NUCLEOTIDE SEQUENCE [LARGE SCALE GENOMIC DNA]</scope>
    <source>
        <strain evidence="2 3">ATCC 31363</strain>
    </source>
</reference>
<keyword evidence="1" id="KW-0732">Signal</keyword>
<feature type="signal peptide" evidence="1">
    <location>
        <begin position="1"/>
        <end position="21"/>
    </location>
</feature>
<protein>
    <recommendedName>
        <fullName evidence="4">DUF4919 domain-containing protein</fullName>
    </recommendedName>
</protein>
<evidence type="ECO:0000313" key="2">
    <source>
        <dbReference type="EMBL" id="PCE25442.1"/>
    </source>
</evidence>
<evidence type="ECO:0008006" key="4">
    <source>
        <dbReference type="Google" id="ProtNLM"/>
    </source>
</evidence>
<dbReference type="Proteomes" id="UP000218022">
    <property type="component" value="Unassembled WGS sequence"/>
</dbReference>
<dbReference type="EMBL" id="MTZV01000004">
    <property type="protein sequence ID" value="PCE25442.1"/>
    <property type="molecule type" value="Genomic_DNA"/>
</dbReference>
<accession>A0A2A4EYB8</accession>
<organism evidence="2 3">
    <name type="scientific">Paraburkholderia acidicola</name>
    <dbReference type="NCBI Taxonomy" id="1912599"/>
    <lineage>
        <taxon>Bacteria</taxon>
        <taxon>Pseudomonadati</taxon>
        <taxon>Pseudomonadota</taxon>
        <taxon>Betaproteobacteria</taxon>
        <taxon>Burkholderiales</taxon>
        <taxon>Burkholderiaceae</taxon>
        <taxon>Paraburkholderia</taxon>
    </lineage>
</organism>
<evidence type="ECO:0000313" key="3">
    <source>
        <dbReference type="Proteomes" id="UP000218022"/>
    </source>
</evidence>
<dbReference type="AlphaFoldDB" id="A0A2A4EYB8"/>